<accession>F3Z2F3</accession>
<keyword evidence="3" id="KW-0560">Oxidoreductase</keyword>
<dbReference type="InterPro" id="IPR017896">
    <property type="entry name" value="4Fe4S_Fe-S-bd"/>
</dbReference>
<evidence type="ECO:0000256" key="4">
    <source>
        <dbReference type="ARBA" id="ARBA00023004"/>
    </source>
</evidence>
<evidence type="ECO:0000259" key="6">
    <source>
        <dbReference type="PROSITE" id="PS51379"/>
    </source>
</evidence>
<dbReference type="RefSeq" id="WP_014259949.1">
    <property type="nucleotide sequence ID" value="NC_016629.1"/>
</dbReference>
<dbReference type="GO" id="GO:0005886">
    <property type="term" value="C:plasma membrane"/>
    <property type="evidence" value="ECO:0007669"/>
    <property type="project" value="TreeGrafter"/>
</dbReference>
<keyword evidence="4" id="KW-0408">Iron</keyword>
<sequence length="184" mass="20520">MHASTETLSIREAPALAEVREMVMGCMQCGTCGASCPNAFAMDYTPRQLWRLLLLGQEQEVLGSKTIYLCSSCYTCTVRCPRGLPLTEAMHALKRLAWERLPQTRSRAAFYQAFVAHIRIYGRVQESALMARYFAKSRDPRLPLSFTAAGLRLLRKGKLHVPDASHKGMLKGVVDAAMPKEGRT</sequence>
<keyword evidence="1" id="KW-0004">4Fe-4S</keyword>
<name>F3Z2F3_DESAF</name>
<evidence type="ECO:0000256" key="5">
    <source>
        <dbReference type="ARBA" id="ARBA00023014"/>
    </source>
</evidence>
<dbReference type="SUPFAM" id="SSF46548">
    <property type="entry name" value="alpha-helical ferredoxin"/>
    <property type="match status" value="1"/>
</dbReference>
<protein>
    <submittedName>
        <fullName evidence="7">Putative heterodisulfide reductase, C subunit</fullName>
    </submittedName>
</protein>
<feature type="domain" description="4Fe-4S ferredoxin-type" evidence="6">
    <location>
        <begin position="15"/>
        <end position="47"/>
    </location>
</feature>
<dbReference type="PANTHER" id="PTHR43255">
    <property type="entry name" value="IRON-SULFUR-BINDING OXIDOREDUCTASE FADF-RELATED-RELATED"/>
    <property type="match status" value="1"/>
</dbReference>
<dbReference type="KEGG" id="daf:Desaf_1862"/>
<dbReference type="PROSITE" id="PS51379">
    <property type="entry name" value="4FE4S_FER_2"/>
    <property type="match status" value="1"/>
</dbReference>
<dbReference type="EMBL" id="CP003221">
    <property type="protein sequence ID" value="EGJ50193.1"/>
    <property type="molecule type" value="Genomic_DNA"/>
</dbReference>
<dbReference type="AlphaFoldDB" id="F3Z2F3"/>
<evidence type="ECO:0000256" key="3">
    <source>
        <dbReference type="ARBA" id="ARBA00023002"/>
    </source>
</evidence>
<dbReference type="GO" id="GO:0046872">
    <property type="term" value="F:metal ion binding"/>
    <property type="evidence" value="ECO:0007669"/>
    <property type="project" value="UniProtKB-KW"/>
</dbReference>
<evidence type="ECO:0000313" key="7">
    <source>
        <dbReference type="EMBL" id="EGJ50193.1"/>
    </source>
</evidence>
<dbReference type="eggNOG" id="COG1150">
    <property type="taxonomic scope" value="Bacteria"/>
</dbReference>
<proteinExistence type="predicted"/>
<keyword evidence="2" id="KW-0479">Metal-binding</keyword>
<evidence type="ECO:0000256" key="1">
    <source>
        <dbReference type="ARBA" id="ARBA00022485"/>
    </source>
</evidence>
<dbReference type="GO" id="GO:0051539">
    <property type="term" value="F:4 iron, 4 sulfur cluster binding"/>
    <property type="evidence" value="ECO:0007669"/>
    <property type="project" value="UniProtKB-KW"/>
</dbReference>
<dbReference type="STRING" id="690850.Desaf_1862"/>
<dbReference type="Pfam" id="PF13183">
    <property type="entry name" value="Fer4_8"/>
    <property type="match status" value="1"/>
</dbReference>
<dbReference type="PROSITE" id="PS00198">
    <property type="entry name" value="4FE4S_FER_1"/>
    <property type="match status" value="2"/>
</dbReference>
<gene>
    <name evidence="7" type="ORF">Desaf_1862</name>
</gene>
<dbReference type="InterPro" id="IPR051460">
    <property type="entry name" value="HdrC_iron-sulfur_subunit"/>
</dbReference>
<dbReference type="HOGENOM" id="CLU_093432_1_0_7"/>
<keyword evidence="8" id="KW-1185">Reference proteome</keyword>
<dbReference type="Gene3D" id="1.10.1060.10">
    <property type="entry name" value="Alpha-helical ferredoxin"/>
    <property type="match status" value="1"/>
</dbReference>
<keyword evidence="5" id="KW-0411">Iron-sulfur</keyword>
<dbReference type="GO" id="GO:0016491">
    <property type="term" value="F:oxidoreductase activity"/>
    <property type="evidence" value="ECO:0007669"/>
    <property type="project" value="UniProtKB-KW"/>
</dbReference>
<dbReference type="Proteomes" id="UP000007844">
    <property type="component" value="Chromosome"/>
</dbReference>
<dbReference type="PANTHER" id="PTHR43255:SF1">
    <property type="entry name" value="IRON-SULFUR-BINDING OXIDOREDUCTASE FADF-RELATED"/>
    <property type="match status" value="1"/>
</dbReference>
<organism evidence="7 8">
    <name type="scientific">Desulfocurvibacter africanus subsp. africanus str. Walvis Bay</name>
    <dbReference type="NCBI Taxonomy" id="690850"/>
    <lineage>
        <taxon>Bacteria</taxon>
        <taxon>Pseudomonadati</taxon>
        <taxon>Thermodesulfobacteriota</taxon>
        <taxon>Desulfovibrionia</taxon>
        <taxon>Desulfovibrionales</taxon>
        <taxon>Desulfovibrionaceae</taxon>
        <taxon>Desulfocurvibacter</taxon>
    </lineage>
</organism>
<dbReference type="InterPro" id="IPR009051">
    <property type="entry name" value="Helical_ferredxn"/>
</dbReference>
<dbReference type="InterPro" id="IPR017900">
    <property type="entry name" value="4Fe4S_Fe_S_CS"/>
</dbReference>
<reference evidence="7 8" key="1">
    <citation type="journal article" date="2011" name="J. Bacteriol.">
        <title>Genome sequence of the mercury-methylating and pleomorphic Desulfovibrio africanus Strain Walvis Bay.</title>
        <authorList>
            <person name="Brown S.D."/>
            <person name="Wall J.D."/>
            <person name="Kucken A.M."/>
            <person name="Gilmour C.C."/>
            <person name="Podar M."/>
            <person name="Brandt C.C."/>
            <person name="Teshima H."/>
            <person name="Detter J.C."/>
            <person name="Han C.S."/>
            <person name="Land M.L."/>
            <person name="Lucas S."/>
            <person name="Han J."/>
            <person name="Pennacchio L."/>
            <person name="Nolan M."/>
            <person name="Pitluck S."/>
            <person name="Woyke T."/>
            <person name="Goodwin L."/>
            <person name="Palumbo A.V."/>
            <person name="Elias D.A."/>
        </authorList>
    </citation>
    <scope>NUCLEOTIDE SEQUENCE [LARGE SCALE GENOMIC DNA]</scope>
    <source>
        <strain evidence="7 8">Walvis Bay</strain>
    </source>
</reference>
<evidence type="ECO:0000313" key="8">
    <source>
        <dbReference type="Proteomes" id="UP000007844"/>
    </source>
</evidence>
<evidence type="ECO:0000256" key="2">
    <source>
        <dbReference type="ARBA" id="ARBA00022723"/>
    </source>
</evidence>